<dbReference type="Proteomes" id="UP001239111">
    <property type="component" value="Chromosome 4"/>
</dbReference>
<gene>
    <name evidence="1" type="ORF">QAD02_006007</name>
</gene>
<reference evidence="1" key="1">
    <citation type="submission" date="2023-04" db="EMBL/GenBank/DDBJ databases">
        <title>A chromosome-level genome assembly of the parasitoid wasp Eretmocerus hayati.</title>
        <authorList>
            <person name="Zhong Y."/>
            <person name="Liu S."/>
            <person name="Liu Y."/>
        </authorList>
    </citation>
    <scope>NUCLEOTIDE SEQUENCE</scope>
    <source>
        <strain evidence="1">ZJU_SS_LIU_2023</strain>
    </source>
</reference>
<proteinExistence type="predicted"/>
<evidence type="ECO:0000313" key="2">
    <source>
        <dbReference type="Proteomes" id="UP001239111"/>
    </source>
</evidence>
<name>A0ACC2MZW0_9HYME</name>
<protein>
    <submittedName>
        <fullName evidence="1">Uncharacterized protein</fullName>
    </submittedName>
</protein>
<dbReference type="EMBL" id="CM056744">
    <property type="protein sequence ID" value="KAJ8664345.1"/>
    <property type="molecule type" value="Genomic_DNA"/>
</dbReference>
<evidence type="ECO:0000313" key="1">
    <source>
        <dbReference type="EMBL" id="KAJ8664345.1"/>
    </source>
</evidence>
<accession>A0ACC2MZW0</accession>
<comment type="caution">
    <text evidence="1">The sequence shown here is derived from an EMBL/GenBank/DDBJ whole genome shotgun (WGS) entry which is preliminary data.</text>
</comment>
<sequence>MSPESPTTPCERLTQHERQLSIDSSCTGVATSRGAPSVPPAYYATKLRRGDEDSRSVCSLNGSRRTLASCAAPRSLTASKNCLRQLSSEANYGNFNDSSSLPGELSRIARNCCPIETVKPARLHDVLVSRLEQKQRMQQLAATSSRNGSQRCLHSHHQQQVPDRVTHCSETRDNSSSESEPSPVRQEQQPLLVVQDADVPRSNRPILQLQMPAPPCMLPTSV</sequence>
<organism evidence="1 2">
    <name type="scientific">Eretmocerus hayati</name>
    <dbReference type="NCBI Taxonomy" id="131215"/>
    <lineage>
        <taxon>Eukaryota</taxon>
        <taxon>Metazoa</taxon>
        <taxon>Ecdysozoa</taxon>
        <taxon>Arthropoda</taxon>
        <taxon>Hexapoda</taxon>
        <taxon>Insecta</taxon>
        <taxon>Pterygota</taxon>
        <taxon>Neoptera</taxon>
        <taxon>Endopterygota</taxon>
        <taxon>Hymenoptera</taxon>
        <taxon>Apocrita</taxon>
        <taxon>Proctotrupomorpha</taxon>
        <taxon>Chalcidoidea</taxon>
        <taxon>Aphelinidae</taxon>
        <taxon>Aphelininae</taxon>
        <taxon>Eretmocerus</taxon>
    </lineage>
</organism>
<keyword evidence="2" id="KW-1185">Reference proteome</keyword>